<reference evidence="2" key="1">
    <citation type="journal article" date="2019" name="Int. J. Syst. Evol. Microbiol.">
        <title>The Global Catalogue of Microorganisms (GCM) 10K type strain sequencing project: providing services to taxonomists for standard genome sequencing and annotation.</title>
        <authorList>
            <consortium name="The Broad Institute Genomics Platform"/>
            <consortium name="The Broad Institute Genome Sequencing Center for Infectious Disease"/>
            <person name="Wu L."/>
            <person name="Ma J."/>
        </authorList>
    </citation>
    <scope>NUCLEOTIDE SEQUENCE [LARGE SCALE GENOMIC DNA]</scope>
    <source>
        <strain evidence="2">JCM 16014</strain>
    </source>
</reference>
<organism evidence="1 2">
    <name type="scientific">Catenulispora yoronensis</name>
    <dbReference type="NCBI Taxonomy" id="450799"/>
    <lineage>
        <taxon>Bacteria</taxon>
        <taxon>Bacillati</taxon>
        <taxon>Actinomycetota</taxon>
        <taxon>Actinomycetes</taxon>
        <taxon>Catenulisporales</taxon>
        <taxon>Catenulisporaceae</taxon>
        <taxon>Catenulispora</taxon>
    </lineage>
</organism>
<dbReference type="Proteomes" id="UP001500751">
    <property type="component" value="Unassembled WGS sequence"/>
</dbReference>
<proteinExistence type="predicted"/>
<dbReference type="EMBL" id="BAAAQN010000050">
    <property type="protein sequence ID" value="GAA2050748.1"/>
    <property type="molecule type" value="Genomic_DNA"/>
</dbReference>
<dbReference type="RefSeq" id="WP_344669684.1">
    <property type="nucleotide sequence ID" value="NZ_BAAAQN010000050.1"/>
</dbReference>
<sequence length="90" mass="9676">MNKTVKAPPATTDVMTGGGAVAATMRTRVAEAVKWLADDVVFNYPTAAEGPSEYLWADDAAVTRIAINAYSYRVPYAKSVSTRPWAEPPV</sequence>
<protein>
    <submittedName>
        <fullName evidence="1">Uncharacterized protein</fullName>
    </submittedName>
</protein>
<accession>A0ABP5GLX2</accession>
<gene>
    <name evidence="1" type="ORF">GCM10009839_66750</name>
</gene>
<comment type="caution">
    <text evidence="1">The sequence shown here is derived from an EMBL/GenBank/DDBJ whole genome shotgun (WGS) entry which is preliminary data.</text>
</comment>
<evidence type="ECO:0000313" key="1">
    <source>
        <dbReference type="EMBL" id="GAA2050748.1"/>
    </source>
</evidence>
<evidence type="ECO:0000313" key="2">
    <source>
        <dbReference type="Proteomes" id="UP001500751"/>
    </source>
</evidence>
<keyword evidence="2" id="KW-1185">Reference proteome</keyword>
<name>A0ABP5GLX2_9ACTN</name>